<keyword evidence="2" id="KW-0732">Signal</keyword>
<feature type="region of interest" description="Disordered" evidence="1">
    <location>
        <begin position="37"/>
        <end position="81"/>
    </location>
</feature>
<organism evidence="3 4">
    <name type="scientific">Cucurbita argyrosperma subsp. sororia</name>
    <dbReference type="NCBI Taxonomy" id="37648"/>
    <lineage>
        <taxon>Eukaryota</taxon>
        <taxon>Viridiplantae</taxon>
        <taxon>Streptophyta</taxon>
        <taxon>Embryophyta</taxon>
        <taxon>Tracheophyta</taxon>
        <taxon>Spermatophyta</taxon>
        <taxon>Magnoliopsida</taxon>
        <taxon>eudicotyledons</taxon>
        <taxon>Gunneridae</taxon>
        <taxon>Pentapetalae</taxon>
        <taxon>rosids</taxon>
        <taxon>fabids</taxon>
        <taxon>Cucurbitales</taxon>
        <taxon>Cucurbitaceae</taxon>
        <taxon>Cucurbiteae</taxon>
        <taxon>Cucurbita</taxon>
    </lineage>
</organism>
<feature type="compositionally biased region" description="Gly residues" evidence="1">
    <location>
        <begin position="47"/>
        <end position="59"/>
    </location>
</feature>
<keyword evidence="4" id="KW-1185">Reference proteome</keyword>
<name>A0AAV6LVQ1_9ROSI</name>
<protein>
    <submittedName>
        <fullName evidence="3">Uncharacterized protein</fullName>
    </submittedName>
</protein>
<comment type="caution">
    <text evidence="3">The sequence shown here is derived from an EMBL/GenBank/DDBJ whole genome shotgun (WGS) entry which is preliminary data.</text>
</comment>
<dbReference type="AlphaFoldDB" id="A0AAV6LVQ1"/>
<gene>
    <name evidence="3" type="ORF">SDJN03_30151</name>
</gene>
<evidence type="ECO:0000313" key="4">
    <source>
        <dbReference type="Proteomes" id="UP000685013"/>
    </source>
</evidence>
<sequence length="81" mass="8610">MRHHHLCLLSLLLLPLLLPATSTSLLHRRALQANSDAHEFKLKPKDGGGGGNEGGGGGFDMSNQRVFTLASGPSRRGDGHK</sequence>
<evidence type="ECO:0000256" key="1">
    <source>
        <dbReference type="SAM" id="MobiDB-lite"/>
    </source>
</evidence>
<proteinExistence type="predicted"/>
<accession>A0AAV6LVQ1</accession>
<evidence type="ECO:0000313" key="3">
    <source>
        <dbReference type="EMBL" id="KAG6571236.1"/>
    </source>
</evidence>
<feature type="chain" id="PRO_5043507252" evidence="2">
    <location>
        <begin position="23"/>
        <end position="81"/>
    </location>
</feature>
<dbReference type="EMBL" id="JAGKQH010000020">
    <property type="protein sequence ID" value="KAG6571236.1"/>
    <property type="molecule type" value="Genomic_DNA"/>
</dbReference>
<dbReference type="Proteomes" id="UP000685013">
    <property type="component" value="Chromosome 20"/>
</dbReference>
<evidence type="ECO:0000256" key="2">
    <source>
        <dbReference type="SAM" id="SignalP"/>
    </source>
</evidence>
<feature type="compositionally biased region" description="Basic and acidic residues" evidence="1">
    <location>
        <begin position="37"/>
        <end position="46"/>
    </location>
</feature>
<reference evidence="3 4" key="1">
    <citation type="journal article" date="2021" name="Hortic Res">
        <title>The domestication of Cucurbita argyrosperma as revealed by the genome of its wild relative.</title>
        <authorList>
            <person name="Barrera-Redondo J."/>
            <person name="Sanchez-de la Vega G."/>
            <person name="Aguirre-Liguori J.A."/>
            <person name="Castellanos-Morales G."/>
            <person name="Gutierrez-Guerrero Y.T."/>
            <person name="Aguirre-Dugua X."/>
            <person name="Aguirre-Planter E."/>
            <person name="Tenaillon M.I."/>
            <person name="Lira-Saade R."/>
            <person name="Eguiarte L.E."/>
        </authorList>
    </citation>
    <scope>NUCLEOTIDE SEQUENCE [LARGE SCALE GENOMIC DNA]</scope>
    <source>
        <strain evidence="3">JBR-2021</strain>
    </source>
</reference>
<feature type="non-terminal residue" evidence="3">
    <location>
        <position position="1"/>
    </location>
</feature>
<feature type="signal peptide" evidence="2">
    <location>
        <begin position="1"/>
        <end position="22"/>
    </location>
</feature>